<proteinExistence type="predicted"/>
<reference evidence="3" key="1">
    <citation type="submission" date="2020-03" db="EMBL/GenBank/DDBJ databases">
        <title>A high-quality chromosome-level genome assembly of a woody plant with both climbing and erect habits, Rhamnella rubrinervis.</title>
        <authorList>
            <person name="Lu Z."/>
            <person name="Yang Y."/>
            <person name="Zhu X."/>
            <person name="Sun Y."/>
        </authorList>
    </citation>
    <scope>NUCLEOTIDE SEQUENCE</scope>
    <source>
        <strain evidence="3">BYM</strain>
        <tissue evidence="3">Leaf</tissue>
    </source>
</reference>
<dbReference type="AlphaFoldDB" id="A0A8K0HQW9"/>
<dbReference type="Proteomes" id="UP000796880">
    <property type="component" value="Unassembled WGS sequence"/>
</dbReference>
<dbReference type="PANTHER" id="PTHR34223:SF51">
    <property type="entry name" value="OS06G0556300 PROTEIN"/>
    <property type="match status" value="1"/>
</dbReference>
<dbReference type="EMBL" id="VOIH02000001">
    <property type="protein sequence ID" value="KAF3457046.1"/>
    <property type="molecule type" value="Genomic_DNA"/>
</dbReference>
<dbReference type="SUPFAM" id="SSF81383">
    <property type="entry name" value="F-box domain"/>
    <property type="match status" value="1"/>
</dbReference>
<dbReference type="Gene3D" id="1.20.1280.50">
    <property type="match status" value="1"/>
</dbReference>
<protein>
    <recommendedName>
        <fullName evidence="2">F-box domain-containing protein</fullName>
    </recommendedName>
</protein>
<evidence type="ECO:0000259" key="2">
    <source>
        <dbReference type="Pfam" id="PF00646"/>
    </source>
</evidence>
<keyword evidence="4" id="KW-1185">Reference proteome</keyword>
<keyword evidence="1" id="KW-1133">Transmembrane helix</keyword>
<name>A0A8K0HQW9_9ROSA</name>
<organism evidence="3 4">
    <name type="scientific">Rhamnella rubrinervis</name>
    <dbReference type="NCBI Taxonomy" id="2594499"/>
    <lineage>
        <taxon>Eukaryota</taxon>
        <taxon>Viridiplantae</taxon>
        <taxon>Streptophyta</taxon>
        <taxon>Embryophyta</taxon>
        <taxon>Tracheophyta</taxon>
        <taxon>Spermatophyta</taxon>
        <taxon>Magnoliopsida</taxon>
        <taxon>eudicotyledons</taxon>
        <taxon>Gunneridae</taxon>
        <taxon>Pentapetalae</taxon>
        <taxon>rosids</taxon>
        <taxon>fabids</taxon>
        <taxon>Rosales</taxon>
        <taxon>Rhamnaceae</taxon>
        <taxon>rhamnoid group</taxon>
        <taxon>Rhamneae</taxon>
        <taxon>Rhamnella</taxon>
    </lineage>
</organism>
<evidence type="ECO:0000313" key="4">
    <source>
        <dbReference type="Proteomes" id="UP000796880"/>
    </source>
</evidence>
<dbReference type="PANTHER" id="PTHR34223">
    <property type="entry name" value="OS11G0201299 PROTEIN"/>
    <property type="match status" value="1"/>
</dbReference>
<keyword evidence="1" id="KW-0472">Membrane</keyword>
<evidence type="ECO:0000256" key="1">
    <source>
        <dbReference type="SAM" id="Phobius"/>
    </source>
</evidence>
<feature type="domain" description="F-box" evidence="2">
    <location>
        <begin position="24"/>
        <end position="56"/>
    </location>
</feature>
<dbReference type="InterPro" id="IPR053197">
    <property type="entry name" value="F-box_SCFL_complex_component"/>
</dbReference>
<gene>
    <name evidence="3" type="ORF">FNV43_RR01703</name>
</gene>
<feature type="transmembrane region" description="Helical" evidence="1">
    <location>
        <begin position="31"/>
        <end position="50"/>
    </location>
</feature>
<comment type="caution">
    <text evidence="3">The sequence shown here is derived from an EMBL/GenBank/DDBJ whole genome shotgun (WGS) entry which is preliminary data.</text>
</comment>
<accession>A0A8K0HQW9</accession>
<dbReference type="InterPro" id="IPR001810">
    <property type="entry name" value="F-box_dom"/>
</dbReference>
<sequence length="86" mass="9755">MATKGLGDCGVTANESITIDEDRISELPDALVHYILSFLFITYIVQMCLLSKRWRRVEMVVAQDPFCFSLPSLKDLTLKDLKSDND</sequence>
<dbReference type="InterPro" id="IPR036047">
    <property type="entry name" value="F-box-like_dom_sf"/>
</dbReference>
<evidence type="ECO:0000313" key="3">
    <source>
        <dbReference type="EMBL" id="KAF3457046.1"/>
    </source>
</evidence>
<keyword evidence="1" id="KW-0812">Transmembrane</keyword>
<dbReference type="Pfam" id="PF00646">
    <property type="entry name" value="F-box"/>
    <property type="match status" value="1"/>
</dbReference>
<dbReference type="OrthoDB" id="1194597at2759"/>